<keyword evidence="1" id="KW-1133">Transmembrane helix</keyword>
<dbReference type="KEGG" id="acae:HYG86_16835"/>
<keyword evidence="1" id="KW-0472">Membrane</keyword>
<dbReference type="RefSeq" id="WP_213166707.1">
    <property type="nucleotide sequence ID" value="NZ_CP058559.1"/>
</dbReference>
<feature type="transmembrane region" description="Helical" evidence="1">
    <location>
        <begin position="7"/>
        <end position="27"/>
    </location>
</feature>
<accession>A0A7G9WCA3</accession>
<dbReference type="Proteomes" id="UP000516160">
    <property type="component" value="Chromosome"/>
</dbReference>
<organism evidence="2 3">
    <name type="scientific">Alkalicella caledoniensis</name>
    <dbReference type="NCBI Taxonomy" id="2731377"/>
    <lineage>
        <taxon>Bacteria</taxon>
        <taxon>Bacillati</taxon>
        <taxon>Bacillota</taxon>
        <taxon>Clostridia</taxon>
        <taxon>Eubacteriales</taxon>
        <taxon>Proteinivoracaceae</taxon>
        <taxon>Alkalicella</taxon>
    </lineage>
</organism>
<keyword evidence="1" id="KW-0812">Transmembrane</keyword>
<proteinExistence type="predicted"/>
<evidence type="ECO:0000313" key="2">
    <source>
        <dbReference type="EMBL" id="QNO16315.1"/>
    </source>
</evidence>
<dbReference type="AlphaFoldDB" id="A0A7G9WCA3"/>
<gene>
    <name evidence="2" type="ORF">HYG86_16835</name>
</gene>
<keyword evidence="3" id="KW-1185">Reference proteome</keyword>
<evidence type="ECO:0000256" key="1">
    <source>
        <dbReference type="SAM" id="Phobius"/>
    </source>
</evidence>
<dbReference type="EMBL" id="CP058559">
    <property type="protein sequence ID" value="QNO16315.1"/>
    <property type="molecule type" value="Genomic_DNA"/>
</dbReference>
<reference evidence="2 3" key="1">
    <citation type="submission" date="2020-07" db="EMBL/GenBank/DDBJ databases">
        <title>Alkalicella. sp. LB2 genome.</title>
        <authorList>
            <person name="Postec A."/>
            <person name="Quemeneur M."/>
        </authorList>
    </citation>
    <scope>NUCLEOTIDE SEQUENCE [LARGE SCALE GENOMIC DNA]</scope>
    <source>
        <strain evidence="2 3">LB2</strain>
    </source>
</reference>
<evidence type="ECO:0000313" key="3">
    <source>
        <dbReference type="Proteomes" id="UP000516160"/>
    </source>
</evidence>
<sequence>MLRERKFLFIKLIIALFILSSLVHFLFTRQGTLGGFLDNEDVMVEGTVFNIFFTSEERHKYSDFDYEEENTEIFQAIFEDNLDMSIKKGIFEREKGSQGFIMNLSGDERLWIYEDMIIISKVGKLFDKIYLVDDNTLFKAIKESDIKWRFR</sequence>
<protein>
    <submittedName>
        <fullName evidence="2">Uncharacterized protein</fullName>
    </submittedName>
</protein>
<name>A0A7G9WCA3_ALKCA</name>